<reference evidence="3 4" key="1">
    <citation type="journal article" date="2016" name="Genome Biol. Evol.">
        <title>Divergent and convergent evolution of fungal pathogenicity.</title>
        <authorList>
            <person name="Shang Y."/>
            <person name="Xiao G."/>
            <person name="Zheng P."/>
            <person name="Cen K."/>
            <person name="Zhan S."/>
            <person name="Wang C."/>
        </authorList>
    </citation>
    <scope>NUCLEOTIDE SEQUENCE [LARGE SCALE GENOMIC DNA]</scope>
    <source>
        <strain evidence="3 4">RCEF 2490</strain>
    </source>
</reference>
<feature type="domain" description="DUF7053" evidence="2">
    <location>
        <begin position="3"/>
        <end position="164"/>
    </location>
</feature>
<evidence type="ECO:0000313" key="3">
    <source>
        <dbReference type="EMBL" id="OAA32176.1"/>
    </source>
</evidence>
<proteinExistence type="predicted"/>
<dbReference type="Pfam" id="PF23155">
    <property type="entry name" value="DUF7053"/>
    <property type="match status" value="1"/>
</dbReference>
<evidence type="ECO:0000259" key="2">
    <source>
        <dbReference type="Pfam" id="PF23155"/>
    </source>
</evidence>
<protein>
    <recommendedName>
        <fullName evidence="2">DUF7053 domain-containing protein</fullName>
    </recommendedName>
</protein>
<dbReference type="OrthoDB" id="3246050at2759"/>
<dbReference type="PANTHER" id="PTHR38117:SF2">
    <property type="entry name" value="NACHT AND WD40 DOMAIN PROTEIN"/>
    <property type="match status" value="1"/>
</dbReference>
<accession>A0A162K2I6</accession>
<name>A0A162K2I6_9HYPO</name>
<comment type="caution">
    <text evidence="3">The sequence shown here is derived from an EMBL/GenBank/DDBJ whole genome shotgun (WGS) entry which is preliminary data.</text>
</comment>
<dbReference type="PANTHER" id="PTHR38117">
    <property type="entry name" value="NACHT AND WD40 DOMAIN PROTEIN"/>
    <property type="match status" value="1"/>
</dbReference>
<dbReference type="EMBL" id="AZGY01000002">
    <property type="protein sequence ID" value="OAA32176.1"/>
    <property type="molecule type" value="Genomic_DNA"/>
</dbReference>
<evidence type="ECO:0000256" key="1">
    <source>
        <dbReference type="SAM" id="MobiDB-lite"/>
    </source>
</evidence>
<keyword evidence="4" id="KW-1185">Reference proteome</keyword>
<feature type="region of interest" description="Disordered" evidence="1">
    <location>
        <begin position="165"/>
        <end position="240"/>
    </location>
</feature>
<dbReference type="STRING" id="1081109.A0A162K2I6"/>
<feature type="compositionally biased region" description="Acidic residues" evidence="1">
    <location>
        <begin position="230"/>
        <end position="240"/>
    </location>
</feature>
<sequence>MTTRSLFTTVTPLPHGLSREAAVAFLHDHVQMIDLNPLVRERHRMSSAPAHASAEELSCVWYALTDRIMGRDVRYTCAFHDLARGLQTHSYAPLGVQTRSKWTVAGCLPGETREPVELGLGAPSTGLYIREDVDLRCNVLMAAFVKKTIKKSHGVLVDKLAALASGGNHPPPPPSSRMSMPASSSPYHSQHLQDLHMDRSPPPPASRHYSQQLQNLHMDRPLPPTPPPQELDDDDARLIK</sequence>
<dbReference type="AlphaFoldDB" id="A0A162K2I6"/>
<dbReference type="InterPro" id="IPR055481">
    <property type="entry name" value="DUF7053"/>
</dbReference>
<feature type="compositionally biased region" description="Low complexity" evidence="1">
    <location>
        <begin position="176"/>
        <end position="186"/>
    </location>
</feature>
<gene>
    <name evidence="3" type="ORF">AAL_01508</name>
</gene>
<dbReference type="Proteomes" id="UP000078544">
    <property type="component" value="Unassembled WGS sequence"/>
</dbReference>
<evidence type="ECO:0000313" key="4">
    <source>
        <dbReference type="Proteomes" id="UP000078544"/>
    </source>
</evidence>
<organism evidence="3 4">
    <name type="scientific">Moelleriella libera RCEF 2490</name>
    <dbReference type="NCBI Taxonomy" id="1081109"/>
    <lineage>
        <taxon>Eukaryota</taxon>
        <taxon>Fungi</taxon>
        <taxon>Dikarya</taxon>
        <taxon>Ascomycota</taxon>
        <taxon>Pezizomycotina</taxon>
        <taxon>Sordariomycetes</taxon>
        <taxon>Hypocreomycetidae</taxon>
        <taxon>Hypocreales</taxon>
        <taxon>Clavicipitaceae</taxon>
        <taxon>Moelleriella</taxon>
    </lineage>
</organism>